<evidence type="ECO:0000313" key="3">
    <source>
        <dbReference type="Proteomes" id="UP000029392"/>
    </source>
</evidence>
<keyword evidence="3" id="KW-1185">Reference proteome</keyword>
<feature type="transmembrane region" description="Helical" evidence="1">
    <location>
        <begin position="113"/>
        <end position="133"/>
    </location>
</feature>
<dbReference type="GO" id="GO:0016020">
    <property type="term" value="C:membrane"/>
    <property type="evidence" value="ECO:0007669"/>
    <property type="project" value="InterPro"/>
</dbReference>
<dbReference type="EMBL" id="AVCH01000151">
    <property type="protein sequence ID" value="KFN48453.1"/>
    <property type="molecule type" value="Genomic_DNA"/>
</dbReference>
<evidence type="ECO:0000313" key="2">
    <source>
        <dbReference type="EMBL" id="KFN48453.1"/>
    </source>
</evidence>
<dbReference type="AlphaFoldDB" id="A0A091B769"/>
<feature type="transmembrane region" description="Helical" evidence="1">
    <location>
        <begin position="88"/>
        <end position="107"/>
    </location>
</feature>
<dbReference type="Pfam" id="PF03203">
    <property type="entry name" value="MerC"/>
    <property type="match status" value="1"/>
</dbReference>
<comment type="caution">
    <text evidence="2">The sequence shown here is derived from an EMBL/GenBank/DDBJ whole genome shotgun (WGS) entry which is preliminary data.</text>
</comment>
<accession>A0A091B769</accession>
<organism evidence="2 3">
    <name type="scientific">Arenimonas malthae CC-JY-1</name>
    <dbReference type="NCBI Taxonomy" id="1384054"/>
    <lineage>
        <taxon>Bacteria</taxon>
        <taxon>Pseudomonadati</taxon>
        <taxon>Pseudomonadota</taxon>
        <taxon>Gammaproteobacteria</taxon>
        <taxon>Lysobacterales</taxon>
        <taxon>Lysobacteraceae</taxon>
        <taxon>Arenimonas</taxon>
    </lineage>
</organism>
<gene>
    <name evidence="2" type="ORF">N790_06430</name>
</gene>
<evidence type="ECO:0008006" key="4">
    <source>
        <dbReference type="Google" id="ProtNLM"/>
    </source>
</evidence>
<feature type="transmembrane region" description="Helical" evidence="1">
    <location>
        <begin position="26"/>
        <end position="51"/>
    </location>
</feature>
<evidence type="ECO:0000256" key="1">
    <source>
        <dbReference type="SAM" id="Phobius"/>
    </source>
</evidence>
<keyword evidence="1" id="KW-0472">Membrane</keyword>
<protein>
    <recommendedName>
        <fullName evidence="4">MerC domain-containing protein</fullName>
    </recommendedName>
</protein>
<proteinExistence type="predicted"/>
<reference evidence="2 3" key="1">
    <citation type="submission" date="2013-09" db="EMBL/GenBank/DDBJ databases">
        <title>Genome sequencing of Arenimonas malthae.</title>
        <authorList>
            <person name="Chen F."/>
            <person name="Wang G."/>
        </authorList>
    </citation>
    <scope>NUCLEOTIDE SEQUENCE [LARGE SCALE GENOMIC DNA]</scope>
    <source>
        <strain evidence="2 3">CC-JY-1</strain>
    </source>
</reference>
<keyword evidence="1" id="KW-1133">Transmembrane helix</keyword>
<feature type="transmembrane region" description="Helical" evidence="1">
    <location>
        <begin position="63"/>
        <end position="81"/>
    </location>
</feature>
<dbReference type="PATRIC" id="fig|1384054.3.peg.1300"/>
<dbReference type="GO" id="GO:0015097">
    <property type="term" value="F:mercury ion transmembrane transporter activity"/>
    <property type="evidence" value="ECO:0007669"/>
    <property type="project" value="InterPro"/>
</dbReference>
<dbReference type="Proteomes" id="UP000029392">
    <property type="component" value="Unassembled WGS sequence"/>
</dbReference>
<dbReference type="InterPro" id="IPR004891">
    <property type="entry name" value="Mercury-R_MerC"/>
</dbReference>
<dbReference type="STRING" id="1384054.N790_06430"/>
<sequence length="143" mass="15447">MRKAPDVMATLLKPHRLQLPAWADRLGAFGAFVCALHCALIPVALGLLPAVGLGLVAWHGVEWAFTGFATVLAVISLYLGYRGHRAYHAWLWVSPGLAIIWFALLYPPLHHSVVPHAVAMAVGGVLIAVAHLVNLRLSYGHSH</sequence>
<keyword evidence="1" id="KW-0812">Transmembrane</keyword>
<name>A0A091B769_9GAMM</name>
<dbReference type="eggNOG" id="ENOG5032XTN">
    <property type="taxonomic scope" value="Bacteria"/>
</dbReference>